<dbReference type="RefSeq" id="WP_185140890.1">
    <property type="nucleotide sequence ID" value="NZ_JACJVP010000001.1"/>
</dbReference>
<evidence type="ECO:0000313" key="3">
    <source>
        <dbReference type="Proteomes" id="UP000547209"/>
    </source>
</evidence>
<protein>
    <submittedName>
        <fullName evidence="2">Uncharacterized protein</fullName>
    </submittedName>
</protein>
<accession>A0A7X0RNT2</accession>
<name>A0A7X0RNT2_9BACL</name>
<comment type="caution">
    <text evidence="2">The sequence shown here is derived from an EMBL/GenBank/DDBJ whole genome shotgun (WGS) entry which is preliminary data.</text>
</comment>
<dbReference type="EMBL" id="JACJVP010000001">
    <property type="protein sequence ID" value="MBB6669484.1"/>
    <property type="molecule type" value="Genomic_DNA"/>
</dbReference>
<evidence type="ECO:0000313" key="2">
    <source>
        <dbReference type="EMBL" id="MBB6669484.1"/>
    </source>
</evidence>
<dbReference type="Proteomes" id="UP000547209">
    <property type="component" value="Unassembled WGS sequence"/>
</dbReference>
<organism evidence="2 3">
    <name type="scientific">Cohnella nanjingensis</name>
    <dbReference type="NCBI Taxonomy" id="1387779"/>
    <lineage>
        <taxon>Bacteria</taxon>
        <taxon>Bacillati</taxon>
        <taxon>Bacillota</taxon>
        <taxon>Bacilli</taxon>
        <taxon>Bacillales</taxon>
        <taxon>Paenibacillaceae</taxon>
        <taxon>Cohnella</taxon>
    </lineage>
</organism>
<keyword evidence="1" id="KW-0812">Transmembrane</keyword>
<proteinExistence type="predicted"/>
<gene>
    <name evidence="2" type="ORF">H7C19_02165</name>
</gene>
<keyword evidence="3" id="KW-1185">Reference proteome</keyword>
<keyword evidence="1" id="KW-1133">Transmembrane helix</keyword>
<dbReference type="AlphaFoldDB" id="A0A7X0RNT2"/>
<feature type="transmembrane region" description="Helical" evidence="1">
    <location>
        <begin position="99"/>
        <end position="122"/>
    </location>
</feature>
<keyword evidence="1" id="KW-0472">Membrane</keyword>
<evidence type="ECO:0000256" key="1">
    <source>
        <dbReference type="SAM" id="Phobius"/>
    </source>
</evidence>
<reference evidence="2 3" key="1">
    <citation type="submission" date="2020-08" db="EMBL/GenBank/DDBJ databases">
        <title>Cohnella phylogeny.</title>
        <authorList>
            <person name="Dunlap C."/>
        </authorList>
    </citation>
    <scope>NUCLEOTIDE SEQUENCE [LARGE SCALE GENOMIC DNA]</scope>
    <source>
        <strain evidence="2 3">DSM 28246</strain>
    </source>
</reference>
<sequence>MIPISPLSEEHLSRFVGAPVCAMTHDGKCHYGILRSCENGHIYLNEGRDELVLTALKKKAKTSARMNVKRIAGHSKTKLNMKRYPGLSKAKTSAWGWGWGWGAGLAISLAALTALFFIPFFFI</sequence>